<evidence type="ECO:0000256" key="5">
    <source>
        <dbReference type="ARBA" id="ARBA00022692"/>
    </source>
</evidence>
<reference evidence="9" key="1">
    <citation type="submission" date="2020-03" db="EMBL/GenBank/DDBJ databases">
        <title>Draft sequencing of Paenibacilllus sp. S3N08.</title>
        <authorList>
            <person name="Kim D.-U."/>
        </authorList>
    </citation>
    <scope>NUCLEOTIDE SEQUENCE</scope>
    <source>
        <strain evidence="9">S3N08</strain>
    </source>
</reference>
<evidence type="ECO:0000256" key="2">
    <source>
        <dbReference type="ARBA" id="ARBA00007998"/>
    </source>
</evidence>
<evidence type="ECO:0000256" key="3">
    <source>
        <dbReference type="ARBA" id="ARBA00022448"/>
    </source>
</evidence>
<keyword evidence="3" id="KW-0813">Transport</keyword>
<name>A0ABX0J3T9_9BACL</name>
<dbReference type="Gene3D" id="1.20.1740.10">
    <property type="entry name" value="Amino acid/polyamine transporter I"/>
    <property type="match status" value="1"/>
</dbReference>
<dbReference type="RefSeq" id="WP_166150521.1">
    <property type="nucleotide sequence ID" value="NZ_JAAOIW010000004.1"/>
</dbReference>
<dbReference type="PANTHER" id="PTHR34975:SF2">
    <property type="entry name" value="SPORE GERMINATION PROTEIN A2"/>
    <property type="match status" value="1"/>
</dbReference>
<keyword evidence="4" id="KW-0309">Germination</keyword>
<evidence type="ECO:0000313" key="10">
    <source>
        <dbReference type="Proteomes" id="UP001165962"/>
    </source>
</evidence>
<keyword evidence="10" id="KW-1185">Reference proteome</keyword>
<feature type="transmembrane region" description="Helical" evidence="8">
    <location>
        <begin position="83"/>
        <end position="108"/>
    </location>
</feature>
<feature type="transmembrane region" description="Helical" evidence="8">
    <location>
        <begin position="12"/>
        <end position="35"/>
    </location>
</feature>
<accession>A0ABX0J3T9</accession>
<comment type="caution">
    <text evidence="9">The sequence shown here is derived from an EMBL/GenBank/DDBJ whole genome shotgun (WGS) entry which is preliminary data.</text>
</comment>
<dbReference type="NCBIfam" id="TIGR00912">
    <property type="entry name" value="2A0309"/>
    <property type="match status" value="1"/>
</dbReference>
<evidence type="ECO:0000256" key="6">
    <source>
        <dbReference type="ARBA" id="ARBA00022989"/>
    </source>
</evidence>
<keyword evidence="7 8" id="KW-0472">Membrane</keyword>
<evidence type="ECO:0000256" key="1">
    <source>
        <dbReference type="ARBA" id="ARBA00004141"/>
    </source>
</evidence>
<dbReference type="InterPro" id="IPR004761">
    <property type="entry name" value="Spore_GerAB"/>
</dbReference>
<feature type="transmembrane region" description="Helical" evidence="8">
    <location>
        <begin position="330"/>
        <end position="357"/>
    </location>
</feature>
<dbReference type="Pfam" id="PF03845">
    <property type="entry name" value="Spore_permease"/>
    <property type="match status" value="1"/>
</dbReference>
<feature type="transmembrane region" description="Helical" evidence="8">
    <location>
        <begin position="273"/>
        <end position="294"/>
    </location>
</feature>
<evidence type="ECO:0000256" key="7">
    <source>
        <dbReference type="ARBA" id="ARBA00023136"/>
    </source>
</evidence>
<proteinExistence type="inferred from homology"/>
<organism evidence="9 10">
    <name type="scientific">Paenibacillus agricola</name>
    <dbReference type="NCBI Taxonomy" id="2716264"/>
    <lineage>
        <taxon>Bacteria</taxon>
        <taxon>Bacillati</taxon>
        <taxon>Bacillota</taxon>
        <taxon>Bacilli</taxon>
        <taxon>Bacillales</taxon>
        <taxon>Paenibacillaceae</taxon>
        <taxon>Paenibacillus</taxon>
    </lineage>
</organism>
<feature type="transmembrane region" description="Helical" evidence="8">
    <location>
        <begin position="146"/>
        <end position="164"/>
    </location>
</feature>
<dbReference type="Proteomes" id="UP001165962">
    <property type="component" value="Unassembled WGS sequence"/>
</dbReference>
<keyword evidence="5 8" id="KW-0812">Transmembrane</keyword>
<dbReference type="EMBL" id="JAAOIW010000004">
    <property type="protein sequence ID" value="NHN30995.1"/>
    <property type="molecule type" value="Genomic_DNA"/>
</dbReference>
<protein>
    <submittedName>
        <fullName evidence="9">Endospore germination permease</fullName>
    </submittedName>
</protein>
<feature type="transmembrane region" description="Helical" evidence="8">
    <location>
        <begin position="221"/>
        <end position="244"/>
    </location>
</feature>
<keyword evidence="6 8" id="KW-1133">Transmembrane helix</keyword>
<dbReference type="PANTHER" id="PTHR34975">
    <property type="entry name" value="SPORE GERMINATION PROTEIN A2"/>
    <property type="match status" value="1"/>
</dbReference>
<comment type="subcellular location">
    <subcellularLocation>
        <location evidence="1">Membrane</location>
        <topology evidence="1">Multi-pass membrane protein</topology>
    </subcellularLocation>
</comment>
<feature type="transmembrane region" description="Helical" evidence="8">
    <location>
        <begin position="306"/>
        <end position="324"/>
    </location>
</feature>
<comment type="similarity">
    <text evidence="2">Belongs to the amino acid-polyamine-organocation (APC) superfamily. Spore germination protein (SGP) (TC 2.A.3.9) family.</text>
</comment>
<evidence type="ECO:0000256" key="4">
    <source>
        <dbReference type="ARBA" id="ARBA00022544"/>
    </source>
</evidence>
<feature type="transmembrane region" description="Helical" evidence="8">
    <location>
        <begin position="120"/>
        <end position="139"/>
    </location>
</feature>
<feature type="transmembrane region" description="Helical" evidence="8">
    <location>
        <begin position="41"/>
        <end position="62"/>
    </location>
</feature>
<evidence type="ECO:0000256" key="8">
    <source>
        <dbReference type="SAM" id="Phobius"/>
    </source>
</evidence>
<sequence>MAHNKDKISSNQLAILLFSYLTGSAIVNVPGPIIALAKNDAWLSLLLALCGGFLILLGMLYLNRLYPEQGFIEMSSQIVGRPGAIGLVWLIIPFAFHLCTGISLDIGLFLKSSLMRETPLYIFCGFIFGLAAITVRCGIEVIARMFTLLVVIVMLFTISVWLLAVPDYEPIMLLPVMPNGLAPVLHGAYSSFGFPYGEMGIFLFLFSYVRSDEQSKLKKPLLIALLLNGVTLIFSILSTIMIFGPMAGERKYSLFEVARVVEVQEIIQRIESVIGMSLIAGSYMKVTIALFILNKAFTELFKPREPCFFVYPLTLVCYLMAINFKGDTRWVYFVSVIHPLWVTLILTSPILILVIVAKIKRWIHPIP</sequence>
<feature type="transmembrane region" description="Helical" evidence="8">
    <location>
        <begin position="184"/>
        <end position="209"/>
    </location>
</feature>
<gene>
    <name evidence="9" type="ORF">G9U52_14240</name>
</gene>
<evidence type="ECO:0000313" key="9">
    <source>
        <dbReference type="EMBL" id="NHN30995.1"/>
    </source>
</evidence>